<gene>
    <name evidence="6" type="ORF">ACFQ5M_06510</name>
</gene>
<dbReference type="PANTHER" id="PTHR37306">
    <property type="entry name" value="COLICIN V PRODUCTION PROTEIN"/>
    <property type="match status" value="1"/>
</dbReference>
<sequence length="180" mass="20198">MLSFLIILILAYGMYIGARRGLVLQLFFTLGYLVFFGIAYLVYKNLGKNLTLLVPYPSATTNSQFAFFDSNLGLKLDTAFYAGFAFVFILFIGWLIMKFAGIFVAHWAFYPMNYSVSVIGGIVLAFLTNYVAVFLLLYLVALIPIDSLQSVLGQSWAAVSMVRYSPVLTHLITHWWIVAA</sequence>
<comment type="subcellular location">
    <subcellularLocation>
        <location evidence="1">Membrane</location>
        <topology evidence="1">Multi-pass membrane protein</topology>
    </subcellularLocation>
</comment>
<keyword evidence="2 5" id="KW-0812">Transmembrane</keyword>
<proteinExistence type="predicted"/>
<comment type="caution">
    <text evidence="6">The sequence shown here is derived from an EMBL/GenBank/DDBJ whole genome shotgun (WGS) entry which is preliminary data.</text>
</comment>
<evidence type="ECO:0000256" key="2">
    <source>
        <dbReference type="ARBA" id="ARBA00022692"/>
    </source>
</evidence>
<keyword evidence="3 5" id="KW-1133">Transmembrane helix</keyword>
<feature type="transmembrane region" description="Helical" evidence="5">
    <location>
        <begin position="114"/>
        <end position="140"/>
    </location>
</feature>
<dbReference type="PANTHER" id="PTHR37306:SF1">
    <property type="entry name" value="COLICIN V PRODUCTION PROTEIN"/>
    <property type="match status" value="1"/>
</dbReference>
<reference evidence="7" key="1">
    <citation type="journal article" date="2019" name="Int. J. Syst. Evol. Microbiol.">
        <title>The Global Catalogue of Microorganisms (GCM) 10K type strain sequencing project: providing services to taxonomists for standard genome sequencing and annotation.</title>
        <authorList>
            <consortium name="The Broad Institute Genomics Platform"/>
            <consortium name="The Broad Institute Genome Sequencing Center for Infectious Disease"/>
            <person name="Wu L."/>
            <person name="Ma J."/>
        </authorList>
    </citation>
    <scope>NUCLEOTIDE SEQUENCE [LARGE SCALE GENOMIC DNA]</scope>
    <source>
        <strain evidence="7">CCM 8896</strain>
    </source>
</reference>
<protein>
    <submittedName>
        <fullName evidence="6">CvpA family protein</fullName>
    </submittedName>
</protein>
<evidence type="ECO:0000313" key="7">
    <source>
        <dbReference type="Proteomes" id="UP001597267"/>
    </source>
</evidence>
<evidence type="ECO:0000256" key="1">
    <source>
        <dbReference type="ARBA" id="ARBA00004141"/>
    </source>
</evidence>
<keyword evidence="7" id="KW-1185">Reference proteome</keyword>
<feature type="transmembrane region" description="Helical" evidence="5">
    <location>
        <begin position="23"/>
        <end position="43"/>
    </location>
</feature>
<feature type="transmembrane region" description="Helical" evidence="5">
    <location>
        <begin position="80"/>
        <end position="108"/>
    </location>
</feature>
<organism evidence="6 7">
    <name type="scientific">Agrilactobacillus yilanensis</name>
    <dbReference type="NCBI Taxonomy" id="2485997"/>
    <lineage>
        <taxon>Bacteria</taxon>
        <taxon>Bacillati</taxon>
        <taxon>Bacillota</taxon>
        <taxon>Bacilli</taxon>
        <taxon>Lactobacillales</taxon>
        <taxon>Lactobacillaceae</taxon>
        <taxon>Agrilactobacillus</taxon>
    </lineage>
</organism>
<dbReference type="EMBL" id="JBHTOP010000022">
    <property type="protein sequence ID" value="MFD1671736.1"/>
    <property type="molecule type" value="Genomic_DNA"/>
</dbReference>
<evidence type="ECO:0000256" key="3">
    <source>
        <dbReference type="ARBA" id="ARBA00022989"/>
    </source>
</evidence>
<dbReference type="RefSeq" id="WP_125713756.1">
    <property type="nucleotide sequence ID" value="NZ_JBHTOP010000022.1"/>
</dbReference>
<dbReference type="Pfam" id="PF02674">
    <property type="entry name" value="Colicin_V"/>
    <property type="match status" value="1"/>
</dbReference>
<accession>A0ABW4J809</accession>
<evidence type="ECO:0000256" key="5">
    <source>
        <dbReference type="SAM" id="Phobius"/>
    </source>
</evidence>
<name>A0ABW4J809_9LACO</name>
<dbReference type="InterPro" id="IPR003825">
    <property type="entry name" value="Colicin-V_CvpA"/>
</dbReference>
<evidence type="ECO:0000256" key="4">
    <source>
        <dbReference type="ARBA" id="ARBA00023136"/>
    </source>
</evidence>
<dbReference type="Proteomes" id="UP001597267">
    <property type="component" value="Unassembled WGS sequence"/>
</dbReference>
<evidence type="ECO:0000313" key="6">
    <source>
        <dbReference type="EMBL" id="MFD1671736.1"/>
    </source>
</evidence>
<keyword evidence="4 5" id="KW-0472">Membrane</keyword>